<dbReference type="PANTHER" id="PTHR33406:SF6">
    <property type="entry name" value="MEMBRANE PROTEIN YDGH-RELATED"/>
    <property type="match status" value="1"/>
</dbReference>
<keyword evidence="3" id="KW-1003">Cell membrane</keyword>
<feature type="domain" description="SSD" evidence="8">
    <location>
        <begin position="239"/>
        <end position="345"/>
    </location>
</feature>
<evidence type="ECO:0000256" key="1">
    <source>
        <dbReference type="ARBA" id="ARBA00004651"/>
    </source>
</evidence>
<comment type="caution">
    <text evidence="9">The sequence shown here is derived from an EMBL/GenBank/DDBJ whole genome shotgun (WGS) entry which is preliminary data.</text>
</comment>
<gene>
    <name evidence="9" type="ORF">C7Y72_18680</name>
</gene>
<evidence type="ECO:0000256" key="4">
    <source>
        <dbReference type="ARBA" id="ARBA00022692"/>
    </source>
</evidence>
<evidence type="ECO:0000259" key="8">
    <source>
        <dbReference type="PROSITE" id="PS50156"/>
    </source>
</evidence>
<dbReference type="PROSITE" id="PS50156">
    <property type="entry name" value="SSD"/>
    <property type="match status" value="2"/>
</dbReference>
<keyword evidence="10" id="KW-1185">Reference proteome</keyword>
<dbReference type="GO" id="GO:0005886">
    <property type="term" value="C:plasma membrane"/>
    <property type="evidence" value="ECO:0007669"/>
    <property type="project" value="UniProtKB-SubCell"/>
</dbReference>
<evidence type="ECO:0000256" key="2">
    <source>
        <dbReference type="ARBA" id="ARBA00010157"/>
    </source>
</evidence>
<feature type="transmembrane region" description="Helical" evidence="7">
    <location>
        <begin position="216"/>
        <end position="237"/>
    </location>
</feature>
<evidence type="ECO:0000313" key="10">
    <source>
        <dbReference type="Proteomes" id="UP000240739"/>
    </source>
</evidence>
<dbReference type="Pfam" id="PF03176">
    <property type="entry name" value="MMPL"/>
    <property type="match status" value="2"/>
</dbReference>
<feature type="transmembrane region" description="Helical" evidence="7">
    <location>
        <begin position="189"/>
        <end position="209"/>
    </location>
</feature>
<reference evidence="9 10" key="1">
    <citation type="submission" date="2018-03" db="EMBL/GenBank/DDBJ databases">
        <title>Aquarubrobacter algicola gen. nov., sp. nov., a novel actinobacterium isolated from shallow eutrophic lake during the end of cyanobacterial harmful algal blooms.</title>
        <authorList>
            <person name="Chun S.J."/>
        </authorList>
    </citation>
    <scope>NUCLEOTIDE SEQUENCE [LARGE SCALE GENOMIC DNA]</scope>
    <source>
        <strain evidence="9 10">Seoho-28</strain>
    </source>
</reference>
<dbReference type="InterPro" id="IPR004869">
    <property type="entry name" value="MMPL_dom"/>
</dbReference>
<feature type="transmembrane region" description="Helical" evidence="7">
    <location>
        <begin position="529"/>
        <end position="546"/>
    </location>
</feature>
<feature type="transmembrane region" description="Helical" evidence="7">
    <location>
        <begin position="291"/>
        <end position="312"/>
    </location>
</feature>
<organism evidence="9 10">
    <name type="scientific">Paraconexibacter algicola</name>
    <dbReference type="NCBI Taxonomy" id="2133960"/>
    <lineage>
        <taxon>Bacteria</taxon>
        <taxon>Bacillati</taxon>
        <taxon>Actinomycetota</taxon>
        <taxon>Thermoleophilia</taxon>
        <taxon>Solirubrobacterales</taxon>
        <taxon>Paraconexibacteraceae</taxon>
        <taxon>Paraconexibacter</taxon>
    </lineage>
</organism>
<dbReference type="Proteomes" id="UP000240739">
    <property type="component" value="Unassembled WGS sequence"/>
</dbReference>
<feature type="transmembrane region" description="Helical" evidence="7">
    <location>
        <begin position="586"/>
        <end position="606"/>
    </location>
</feature>
<evidence type="ECO:0000313" key="9">
    <source>
        <dbReference type="EMBL" id="PTL55660.1"/>
    </source>
</evidence>
<dbReference type="Gene3D" id="1.20.1640.10">
    <property type="entry name" value="Multidrug efflux transporter AcrB transmembrane domain"/>
    <property type="match status" value="2"/>
</dbReference>
<evidence type="ECO:0000256" key="5">
    <source>
        <dbReference type="ARBA" id="ARBA00022989"/>
    </source>
</evidence>
<keyword evidence="4 7" id="KW-0812">Transmembrane</keyword>
<feature type="transmembrane region" description="Helical" evidence="7">
    <location>
        <begin position="627"/>
        <end position="655"/>
    </location>
</feature>
<sequence>MTRFLAFPAGRRSKWVVLATWIVILGAVMGTGLPGKFADAEKNESTSFLPGDAESTTALKAVESLQDGEQAPTVIVYRRADGLTAQDKATIVSDVEKLNALKFRNTTPFGNPTGPDAREPFQLSQDGTTALIANSIEGDGESDTLIDPVDAYRELVSDEQASDRPDGLQVKVTGPAGISADAIKVFENINGTLLGAAVLLVLILLIIIYRSPIFWFFPLFSVIVAEIVSRGLGYGVSELGVTINGQSSSITSILVLGAGTDYALLLVSRYREELRRHEDKHEAMALALKSAGPAIIASAATVSIALFALILAKVNGTAGLGPLGALGVLTAMLVQLTFLPALLVAVGRKPFWPRVPRFGDEGADATHGSWRRLGERIERNPRRIWVGTAAILALFCLGLLNFSTGLTQGNSFRDDVEAIAGQKLVEQGFPAGQSAPTDIVVRDPAKVDAVIASVSKAPGVAAVRPTPFSGEQGTLLAAFLEDDPYSTTAFDRIDGIRAAARAGDPQAVVGGPTAVEKDLRDASADDTTLLIPLTLVIVFLILLVLLRAVTATLLLMGTVLLSFGAALGVASIVFDVAFGFPGSDPSFPLFAFIFLVALGVDYNIFLMARVREETLTHGTRDGMLRGLAVTGGVITSAGVVLAGTFAVLAVLPLVFLTEIGFTIAFGVLLDTFIVRSILVPALVLDVGPKVWWPSALARGGDGGGAPH</sequence>
<feature type="transmembrane region" description="Helical" evidence="7">
    <location>
        <begin position="324"/>
        <end position="347"/>
    </location>
</feature>
<dbReference type="EMBL" id="PYYB01000003">
    <property type="protein sequence ID" value="PTL55660.1"/>
    <property type="molecule type" value="Genomic_DNA"/>
</dbReference>
<comment type="subcellular location">
    <subcellularLocation>
        <location evidence="1">Cell membrane</location>
        <topology evidence="1">Multi-pass membrane protein</topology>
    </subcellularLocation>
</comment>
<feature type="transmembrane region" description="Helical" evidence="7">
    <location>
        <begin position="384"/>
        <end position="402"/>
    </location>
</feature>
<dbReference type="SUPFAM" id="SSF82866">
    <property type="entry name" value="Multidrug efflux transporter AcrB transmembrane domain"/>
    <property type="match status" value="2"/>
</dbReference>
<feature type="transmembrane region" description="Helical" evidence="7">
    <location>
        <begin position="249"/>
        <end position="270"/>
    </location>
</feature>
<protein>
    <recommendedName>
        <fullName evidence="8">SSD domain-containing protein</fullName>
    </recommendedName>
</protein>
<comment type="similarity">
    <text evidence="2">Belongs to the resistance-nodulation-cell division (RND) (TC 2.A.6) family. MmpL subfamily.</text>
</comment>
<accession>A0A2T4UDS7</accession>
<evidence type="ECO:0000256" key="7">
    <source>
        <dbReference type="SAM" id="Phobius"/>
    </source>
</evidence>
<dbReference type="InterPro" id="IPR000731">
    <property type="entry name" value="SSD"/>
</dbReference>
<keyword evidence="6 7" id="KW-0472">Membrane</keyword>
<feature type="transmembrane region" description="Helical" evidence="7">
    <location>
        <begin position="661"/>
        <end position="684"/>
    </location>
</feature>
<feature type="domain" description="SSD" evidence="8">
    <location>
        <begin position="558"/>
        <end position="684"/>
    </location>
</feature>
<evidence type="ECO:0000256" key="6">
    <source>
        <dbReference type="ARBA" id="ARBA00023136"/>
    </source>
</evidence>
<proteinExistence type="inferred from homology"/>
<keyword evidence="5 7" id="KW-1133">Transmembrane helix</keyword>
<name>A0A2T4UDS7_9ACTN</name>
<evidence type="ECO:0000256" key="3">
    <source>
        <dbReference type="ARBA" id="ARBA00022475"/>
    </source>
</evidence>
<dbReference type="OrthoDB" id="2365435at2"/>
<dbReference type="RefSeq" id="WP_107570703.1">
    <property type="nucleotide sequence ID" value="NZ_PYYB01000003.1"/>
</dbReference>
<dbReference type="PANTHER" id="PTHR33406">
    <property type="entry name" value="MEMBRANE PROTEIN MJ1562-RELATED"/>
    <property type="match status" value="1"/>
</dbReference>
<feature type="transmembrane region" description="Helical" evidence="7">
    <location>
        <begin position="553"/>
        <end position="574"/>
    </location>
</feature>
<dbReference type="AlphaFoldDB" id="A0A2T4UDS7"/>
<dbReference type="InterPro" id="IPR050545">
    <property type="entry name" value="Mycobact_MmpL"/>
</dbReference>